<gene>
    <name evidence="3" type="ORF">M5X19_24605</name>
</gene>
<evidence type="ECO:0000259" key="2">
    <source>
        <dbReference type="Pfam" id="PF14285"/>
    </source>
</evidence>
<protein>
    <submittedName>
        <fullName evidence="3">DUF4367 domain-containing protein</fullName>
    </submittedName>
</protein>
<proteinExistence type="predicted"/>
<feature type="transmembrane region" description="Helical" evidence="1">
    <location>
        <begin position="54"/>
        <end position="79"/>
    </location>
</feature>
<feature type="domain" description="DUF4367" evidence="2">
    <location>
        <begin position="149"/>
        <end position="260"/>
    </location>
</feature>
<evidence type="ECO:0000313" key="4">
    <source>
        <dbReference type="Proteomes" id="UP001527099"/>
    </source>
</evidence>
<accession>A0ABT4GIN3</accession>
<evidence type="ECO:0000313" key="3">
    <source>
        <dbReference type="EMBL" id="MCY9696064.1"/>
    </source>
</evidence>
<keyword evidence="1" id="KW-0472">Membrane</keyword>
<keyword evidence="4" id="KW-1185">Reference proteome</keyword>
<sequence length="261" mass="29423">MNPHTEKLSDSELKQAVKSAYDDITIPGGTLAWERMQEKISVQSKKRRQYTQTLRFGIAVVIVTLVIGLVIPTSSAFAFQKLFTIVKKAQNGVVQVLYGTQKNNIQGARTVPPPGYDAVRINENSDQIVQPLVTSLEEANKKLSFHIAVPSILPANYNMERVKLFPDDDKEYHYVLVEYRKNDEFILLSEKKLIEKSTGWKSTITETAGRIVPVEVGGYEGILIEYTEGGARIEWLKDNILFEIYGKLNGDEMLELAQSLK</sequence>
<name>A0ABT4GIN3_9BACL</name>
<reference evidence="3 4" key="1">
    <citation type="submission" date="2022-05" db="EMBL/GenBank/DDBJ databases">
        <title>Genome Sequencing of Bee-Associated Microbes.</title>
        <authorList>
            <person name="Dunlap C."/>
        </authorList>
    </citation>
    <scope>NUCLEOTIDE SEQUENCE [LARGE SCALE GENOMIC DNA]</scope>
    <source>
        <strain evidence="3 4">NRRL B-14421</strain>
    </source>
</reference>
<dbReference type="InterPro" id="IPR025377">
    <property type="entry name" value="DUF4367"/>
</dbReference>
<dbReference type="EMBL" id="JAMDMX010000087">
    <property type="protein sequence ID" value="MCY9696064.1"/>
    <property type="molecule type" value="Genomic_DNA"/>
</dbReference>
<keyword evidence="1" id="KW-0812">Transmembrane</keyword>
<dbReference type="Proteomes" id="UP001527099">
    <property type="component" value="Unassembled WGS sequence"/>
</dbReference>
<evidence type="ECO:0000256" key="1">
    <source>
        <dbReference type="SAM" id="Phobius"/>
    </source>
</evidence>
<keyword evidence="1" id="KW-1133">Transmembrane helix</keyword>
<comment type="caution">
    <text evidence="3">The sequence shown here is derived from an EMBL/GenBank/DDBJ whole genome shotgun (WGS) entry which is preliminary data.</text>
</comment>
<dbReference type="Pfam" id="PF14285">
    <property type="entry name" value="DUF4367"/>
    <property type="match status" value="1"/>
</dbReference>
<dbReference type="RefSeq" id="WP_029196229.1">
    <property type="nucleotide sequence ID" value="NZ_JAMDMW010000025.1"/>
</dbReference>
<organism evidence="3 4">
    <name type="scientific">Paenibacillus alginolyticus</name>
    <dbReference type="NCBI Taxonomy" id="59839"/>
    <lineage>
        <taxon>Bacteria</taxon>
        <taxon>Bacillati</taxon>
        <taxon>Bacillota</taxon>
        <taxon>Bacilli</taxon>
        <taxon>Bacillales</taxon>
        <taxon>Paenibacillaceae</taxon>
        <taxon>Paenibacillus</taxon>
    </lineage>
</organism>